<dbReference type="Gene3D" id="3.10.170.20">
    <property type="match status" value="1"/>
</dbReference>
<dbReference type="GO" id="GO:0006508">
    <property type="term" value="P:proteolysis"/>
    <property type="evidence" value="ECO:0007669"/>
    <property type="project" value="UniProtKB-KW"/>
</dbReference>
<evidence type="ECO:0000256" key="4">
    <source>
        <dbReference type="ARBA" id="ARBA00022801"/>
    </source>
</evidence>
<dbReference type="GO" id="GO:0005737">
    <property type="term" value="C:cytoplasm"/>
    <property type="evidence" value="ECO:0007669"/>
    <property type="project" value="TreeGrafter"/>
</dbReference>
<dbReference type="InterPro" id="IPR001577">
    <property type="entry name" value="Peptidase_M8"/>
</dbReference>
<dbReference type="PROSITE" id="PS01186">
    <property type="entry name" value="EGF_2"/>
    <property type="match status" value="1"/>
</dbReference>
<dbReference type="GO" id="GO:0046872">
    <property type="term" value="F:metal ion binding"/>
    <property type="evidence" value="ECO:0007669"/>
    <property type="project" value="UniProtKB-KW"/>
</dbReference>
<comment type="similarity">
    <text evidence="1">Belongs to the peptidase M8 family.</text>
</comment>
<name>I7M8L9_TETTS</name>
<dbReference type="InterPro" id="IPR000742">
    <property type="entry name" value="EGF"/>
</dbReference>
<dbReference type="Pfam" id="PF01457">
    <property type="entry name" value="Peptidase_M8"/>
    <property type="match status" value="1"/>
</dbReference>
<keyword evidence="6 8" id="KW-0482">Metalloprotease</keyword>
<dbReference type="HOGENOM" id="CLU_039796_0_0_1"/>
<evidence type="ECO:0000259" key="10">
    <source>
        <dbReference type="PROSITE" id="PS01186"/>
    </source>
</evidence>
<evidence type="ECO:0000256" key="6">
    <source>
        <dbReference type="ARBA" id="ARBA00023049"/>
    </source>
</evidence>
<evidence type="ECO:0000256" key="2">
    <source>
        <dbReference type="ARBA" id="ARBA00022670"/>
    </source>
</evidence>
<dbReference type="FunFam" id="3.90.132.10:FF:000001">
    <property type="entry name" value="leishmanolysin-like peptidase isoform X2"/>
    <property type="match status" value="1"/>
</dbReference>
<feature type="binding site" evidence="8">
    <location>
        <position position="274"/>
    </location>
    <ligand>
        <name>Zn(2+)</name>
        <dbReference type="ChEBI" id="CHEBI:29105"/>
        <note>catalytic</note>
    </ligand>
</feature>
<dbReference type="GO" id="GO:0004222">
    <property type="term" value="F:metalloendopeptidase activity"/>
    <property type="evidence" value="ECO:0007669"/>
    <property type="project" value="InterPro"/>
</dbReference>
<keyword evidence="9" id="KW-0732">Signal</keyword>
<reference evidence="12" key="1">
    <citation type="journal article" date="2006" name="PLoS Biol.">
        <title>Macronuclear genome sequence of the ciliate Tetrahymena thermophila, a model eukaryote.</title>
        <authorList>
            <person name="Eisen J.A."/>
            <person name="Coyne R.S."/>
            <person name="Wu M."/>
            <person name="Wu D."/>
            <person name="Thiagarajan M."/>
            <person name="Wortman J.R."/>
            <person name="Badger J.H."/>
            <person name="Ren Q."/>
            <person name="Amedeo P."/>
            <person name="Jones K.M."/>
            <person name="Tallon L.J."/>
            <person name="Delcher A.L."/>
            <person name="Salzberg S.L."/>
            <person name="Silva J.C."/>
            <person name="Haas B.J."/>
            <person name="Majoros W.H."/>
            <person name="Farzad M."/>
            <person name="Carlton J.M."/>
            <person name="Smith R.K. Jr."/>
            <person name="Garg J."/>
            <person name="Pearlman R.E."/>
            <person name="Karrer K.M."/>
            <person name="Sun L."/>
            <person name="Manning G."/>
            <person name="Elde N.C."/>
            <person name="Turkewitz A.P."/>
            <person name="Asai D.J."/>
            <person name="Wilkes D.E."/>
            <person name="Wang Y."/>
            <person name="Cai H."/>
            <person name="Collins K."/>
            <person name="Stewart B.A."/>
            <person name="Lee S.R."/>
            <person name="Wilamowska K."/>
            <person name="Weinberg Z."/>
            <person name="Ruzzo W.L."/>
            <person name="Wloga D."/>
            <person name="Gaertig J."/>
            <person name="Frankel J."/>
            <person name="Tsao C.-C."/>
            <person name="Gorovsky M.A."/>
            <person name="Keeling P.J."/>
            <person name="Waller R.F."/>
            <person name="Patron N.J."/>
            <person name="Cherry J.M."/>
            <person name="Stover N.A."/>
            <person name="Krieger C.J."/>
            <person name="del Toro C."/>
            <person name="Ryder H.F."/>
            <person name="Williamson S.C."/>
            <person name="Barbeau R.A."/>
            <person name="Hamilton E.P."/>
            <person name="Orias E."/>
        </authorList>
    </citation>
    <scope>NUCLEOTIDE SEQUENCE [LARGE SCALE GENOMIC DNA]</scope>
    <source>
        <strain evidence="12">SB210</strain>
    </source>
</reference>
<comment type="cofactor">
    <cofactor evidence="8">
        <name>Zn(2+)</name>
        <dbReference type="ChEBI" id="CHEBI:29105"/>
    </cofactor>
    <text evidence="8">Binds 1 zinc ion per subunit.</text>
</comment>
<keyword evidence="4" id="KW-0378">Hydrolase</keyword>
<dbReference type="Pfam" id="PF23106">
    <property type="entry name" value="EGF_Teneurin"/>
    <property type="match status" value="1"/>
</dbReference>
<evidence type="ECO:0000313" key="11">
    <source>
        <dbReference type="EMBL" id="EAR98427.1"/>
    </source>
</evidence>
<accession>I7M8L9</accession>
<dbReference type="Proteomes" id="UP000009168">
    <property type="component" value="Unassembled WGS sequence"/>
</dbReference>
<dbReference type="SUPFAM" id="SSF55486">
    <property type="entry name" value="Metalloproteases ('zincins'), catalytic domain"/>
    <property type="match status" value="1"/>
</dbReference>
<feature type="domain" description="EGF-like" evidence="10">
    <location>
        <begin position="499"/>
        <end position="510"/>
    </location>
</feature>
<evidence type="ECO:0000256" key="7">
    <source>
        <dbReference type="PIRSR" id="PIRSR601577-1"/>
    </source>
</evidence>
<dbReference type="EMBL" id="GG662651">
    <property type="protein sequence ID" value="EAR98427.1"/>
    <property type="molecule type" value="Genomic_DNA"/>
</dbReference>
<organism evidence="11 12">
    <name type="scientific">Tetrahymena thermophila (strain SB210)</name>
    <dbReference type="NCBI Taxonomy" id="312017"/>
    <lineage>
        <taxon>Eukaryota</taxon>
        <taxon>Sar</taxon>
        <taxon>Alveolata</taxon>
        <taxon>Ciliophora</taxon>
        <taxon>Intramacronucleata</taxon>
        <taxon>Oligohymenophorea</taxon>
        <taxon>Hymenostomatida</taxon>
        <taxon>Tetrahymenina</taxon>
        <taxon>Tetrahymenidae</taxon>
        <taxon>Tetrahymena</taxon>
    </lineage>
</organism>
<evidence type="ECO:0000256" key="1">
    <source>
        <dbReference type="ARBA" id="ARBA00005860"/>
    </source>
</evidence>
<feature type="chain" id="PRO_5003712142" evidence="9">
    <location>
        <begin position="21"/>
        <end position="514"/>
    </location>
</feature>
<protein>
    <submittedName>
        <fullName evidence="11">Leishmanolysin family protein</fullName>
    </submittedName>
</protein>
<sequence length="514" mass="58467">MKKFIAILLIACFAFTQVQAHSEIHKCAHERMNEKLDKEIVDLIVDENERHLQNARPRNIKITYDMAYFNTLPNTPEMQIFRRSCEKAINIASNFFSNLITIIPKPKGSMKWDLRRNNCGQAIIPTADKTTDKDSDLHLYITFTNEPQETYIAYAGWCRFLRVIGPTHGQVNFNLGILNSYNFANSFQFQDLVGTVIHEITHVLGFSIYDIPRWVDSNKKPHFNPTTQYLMRGMKTTFLKTPHVLEFAKKYYGCDTIPGMPLENQGGDGSAGYHWETTIIQDEIMNASSSLTIPIFTGFTAALLRDTGFYVSVNSNMEEKSFYGKNAGCSFIYGQCDDSNREFCTVGSFEKKCDYYYHGTGQCNFSQFLDNQCNTYRTFSNAKCYDQSNNFQNNPNYKRIFGVSFGLNSKCFNSSLIDERYRPINEQGLCYTYTCTSANQVIVSVGGTKVTCSKNGQQLKVPGYIGYLTCPEKLDEFCAYKKLCPNNCNSNGYCNNGTCICMKGFRGVECEQVA</sequence>
<dbReference type="OrthoDB" id="238768at2759"/>
<evidence type="ECO:0000256" key="5">
    <source>
        <dbReference type="ARBA" id="ARBA00022833"/>
    </source>
</evidence>
<dbReference type="PANTHER" id="PTHR10942">
    <property type="entry name" value="LEISHMANOLYSIN-LIKE PEPTIDASE"/>
    <property type="match status" value="1"/>
</dbReference>
<dbReference type="AlphaFoldDB" id="I7M8L9"/>
<feature type="binding site" evidence="8">
    <location>
        <position position="202"/>
    </location>
    <ligand>
        <name>Zn(2+)</name>
        <dbReference type="ChEBI" id="CHEBI:29105"/>
        <note>catalytic</note>
    </ligand>
</feature>
<dbReference type="RefSeq" id="XP_001018672.1">
    <property type="nucleotide sequence ID" value="XM_001018672.1"/>
</dbReference>
<dbReference type="OMA" id="CAHERMN"/>
<feature type="binding site" evidence="8">
    <location>
        <position position="198"/>
    </location>
    <ligand>
        <name>Zn(2+)</name>
        <dbReference type="ChEBI" id="CHEBI:29105"/>
        <note>catalytic</note>
    </ligand>
</feature>
<feature type="signal peptide" evidence="9">
    <location>
        <begin position="1"/>
        <end position="20"/>
    </location>
</feature>
<feature type="active site" evidence="7">
    <location>
        <position position="199"/>
    </location>
</feature>
<keyword evidence="12" id="KW-1185">Reference proteome</keyword>
<keyword evidence="2" id="KW-0645">Protease</keyword>
<evidence type="ECO:0000256" key="9">
    <source>
        <dbReference type="SAM" id="SignalP"/>
    </source>
</evidence>
<keyword evidence="5 8" id="KW-0862">Zinc</keyword>
<dbReference type="Gene3D" id="3.90.132.10">
    <property type="entry name" value="Leishmanolysin , domain 2"/>
    <property type="match status" value="1"/>
</dbReference>
<dbReference type="GO" id="GO:0007155">
    <property type="term" value="P:cell adhesion"/>
    <property type="evidence" value="ECO:0007669"/>
    <property type="project" value="InterPro"/>
</dbReference>
<proteinExistence type="inferred from homology"/>
<evidence type="ECO:0000256" key="3">
    <source>
        <dbReference type="ARBA" id="ARBA00022723"/>
    </source>
</evidence>
<dbReference type="eggNOG" id="KOG2556">
    <property type="taxonomic scope" value="Eukaryota"/>
</dbReference>
<dbReference type="InParanoid" id="I7M8L9"/>
<keyword evidence="3 8" id="KW-0479">Metal-binding</keyword>
<dbReference type="GeneID" id="7844044"/>
<dbReference type="KEGG" id="tet:TTHERM_00289560"/>
<gene>
    <name evidence="11" type="ORF">TTHERM_00289560</name>
</gene>
<evidence type="ECO:0000313" key="12">
    <source>
        <dbReference type="Proteomes" id="UP000009168"/>
    </source>
</evidence>
<dbReference type="GO" id="GO:0016020">
    <property type="term" value="C:membrane"/>
    <property type="evidence" value="ECO:0007669"/>
    <property type="project" value="InterPro"/>
</dbReference>
<dbReference type="Gene3D" id="2.10.25.10">
    <property type="entry name" value="Laminin"/>
    <property type="match status" value="1"/>
</dbReference>
<evidence type="ECO:0000256" key="8">
    <source>
        <dbReference type="PIRSR" id="PIRSR601577-2"/>
    </source>
</evidence>
<dbReference type="PANTHER" id="PTHR10942:SF0">
    <property type="entry name" value="LEISHMANOLYSIN-LIKE PEPTIDASE"/>
    <property type="match status" value="1"/>
</dbReference>